<dbReference type="InterPro" id="IPR051785">
    <property type="entry name" value="MMCE/EMCE_epimerase"/>
</dbReference>
<dbReference type="InterPro" id="IPR029068">
    <property type="entry name" value="Glyas_Bleomycin-R_OHBP_Dase"/>
</dbReference>
<name>A0ABX4N2G9_9LEPT</name>
<evidence type="ECO:0000313" key="4">
    <source>
        <dbReference type="Proteomes" id="UP000231919"/>
    </source>
</evidence>
<dbReference type="PROSITE" id="PS51819">
    <property type="entry name" value="VOC"/>
    <property type="match status" value="2"/>
</dbReference>
<evidence type="ECO:0000313" key="3">
    <source>
        <dbReference type="EMBL" id="PJZ27619.1"/>
    </source>
</evidence>
<dbReference type="Proteomes" id="UP000231919">
    <property type="component" value="Unassembled WGS sequence"/>
</dbReference>
<feature type="domain" description="VOC" evidence="2">
    <location>
        <begin position="199"/>
        <end position="335"/>
    </location>
</feature>
<reference evidence="3 4" key="1">
    <citation type="submission" date="2017-07" db="EMBL/GenBank/DDBJ databases">
        <title>Leptospira spp. isolated from tropical soils.</title>
        <authorList>
            <person name="Thibeaux R."/>
            <person name="Iraola G."/>
            <person name="Ferres I."/>
            <person name="Bierque E."/>
            <person name="Girault D."/>
            <person name="Soupe-Gilbert M.-E."/>
            <person name="Picardeau M."/>
            <person name="Goarant C."/>
        </authorList>
    </citation>
    <scope>NUCLEOTIDE SEQUENCE [LARGE SCALE GENOMIC DNA]</scope>
    <source>
        <strain evidence="3 4">JW2-C-B1</strain>
    </source>
</reference>
<dbReference type="Gene3D" id="3.10.180.10">
    <property type="entry name" value="2,3-Dihydroxybiphenyl 1,2-Dioxygenase, domain 1"/>
    <property type="match status" value="2"/>
</dbReference>
<keyword evidence="1" id="KW-0479">Metal-binding</keyword>
<dbReference type="PANTHER" id="PTHR43048">
    <property type="entry name" value="METHYLMALONYL-COA EPIMERASE"/>
    <property type="match status" value="1"/>
</dbReference>
<organism evidence="3 4">
    <name type="scientific">Leptospira kmetyi</name>
    <dbReference type="NCBI Taxonomy" id="408139"/>
    <lineage>
        <taxon>Bacteria</taxon>
        <taxon>Pseudomonadati</taxon>
        <taxon>Spirochaetota</taxon>
        <taxon>Spirochaetia</taxon>
        <taxon>Leptospirales</taxon>
        <taxon>Leptospiraceae</taxon>
        <taxon>Leptospira</taxon>
    </lineage>
</organism>
<evidence type="ECO:0000259" key="2">
    <source>
        <dbReference type="PROSITE" id="PS51819"/>
    </source>
</evidence>
<dbReference type="Pfam" id="PF00903">
    <property type="entry name" value="Glyoxalase"/>
    <property type="match status" value="1"/>
</dbReference>
<dbReference type="RefSeq" id="WP_100756880.1">
    <property type="nucleotide sequence ID" value="NZ_NPDP01000086.1"/>
</dbReference>
<sequence>MKKTLILIGVLLVSIFLWAVFSASQSDYRRLENSDFIFETVIFNSPDPERLAVFYQNVFNAKRTNSDPTWNPQGSNESTITLQTPDYEDQGPLLTFLKNDKPRQKSPAANDLGYAHICFETDDVPGLIRKITDHGGRIVSTFADLKKVPAVYATDPDGNVFEVHLPFPAPVTPRTIYRTLNSLSRTSFKLPPPSTDRIRFLHVNINSKDWSKTVSFYKNIFGTSTTGFERDYKGEFIERLTGILRAEVKGCHLELPGYSAGGPTFEVFTYNQFSTESPPNLSDPGRIATGFQVRDLKKAVEAFVREGGVLLNEVENRSATIRDVDGNFLLLTRSK</sequence>
<protein>
    <submittedName>
        <fullName evidence="3">Glyoxalase-like domain protein</fullName>
    </submittedName>
</protein>
<dbReference type="SUPFAM" id="SSF54593">
    <property type="entry name" value="Glyoxalase/Bleomycin resistance protein/Dihydroxybiphenyl dioxygenase"/>
    <property type="match status" value="2"/>
</dbReference>
<keyword evidence="4" id="KW-1185">Reference proteome</keyword>
<accession>A0ABX4N2G9</accession>
<comment type="caution">
    <text evidence="3">The sequence shown here is derived from an EMBL/GenBank/DDBJ whole genome shotgun (WGS) entry which is preliminary data.</text>
</comment>
<dbReference type="InterPro" id="IPR004360">
    <property type="entry name" value="Glyas_Fos-R_dOase_dom"/>
</dbReference>
<dbReference type="CDD" id="cd06587">
    <property type="entry name" value="VOC"/>
    <property type="match status" value="1"/>
</dbReference>
<dbReference type="InterPro" id="IPR037523">
    <property type="entry name" value="VOC_core"/>
</dbReference>
<dbReference type="PANTHER" id="PTHR43048:SF3">
    <property type="entry name" value="METHYLMALONYL-COA EPIMERASE, MITOCHONDRIAL"/>
    <property type="match status" value="1"/>
</dbReference>
<evidence type="ECO:0000256" key="1">
    <source>
        <dbReference type="ARBA" id="ARBA00022723"/>
    </source>
</evidence>
<proteinExistence type="predicted"/>
<dbReference type="EMBL" id="NPDP01000086">
    <property type="protein sequence ID" value="PJZ27619.1"/>
    <property type="molecule type" value="Genomic_DNA"/>
</dbReference>
<gene>
    <name evidence="3" type="ORF">CH378_22110</name>
</gene>
<feature type="domain" description="VOC" evidence="2">
    <location>
        <begin position="37"/>
        <end position="166"/>
    </location>
</feature>